<feature type="DNA-binding region" description="H-T-H motif" evidence="2">
    <location>
        <begin position="33"/>
        <end position="52"/>
    </location>
</feature>
<protein>
    <submittedName>
        <fullName evidence="4">TetR family transcriptional regulator</fullName>
    </submittedName>
</protein>
<dbReference type="Proteomes" id="UP000609879">
    <property type="component" value="Unassembled WGS sequence"/>
</dbReference>
<dbReference type="InterPro" id="IPR050109">
    <property type="entry name" value="HTH-type_TetR-like_transc_reg"/>
</dbReference>
<reference evidence="4 5" key="1">
    <citation type="submission" date="2021-01" db="EMBL/GenBank/DDBJ databases">
        <title>Whole genome shotgun sequence of Actinoplanes deccanensis NBRC 13994.</title>
        <authorList>
            <person name="Komaki H."/>
            <person name="Tamura T."/>
        </authorList>
    </citation>
    <scope>NUCLEOTIDE SEQUENCE [LARGE SCALE GENOMIC DNA]</scope>
    <source>
        <strain evidence="4 5">NBRC 13994</strain>
    </source>
</reference>
<evidence type="ECO:0000313" key="4">
    <source>
        <dbReference type="EMBL" id="GID80712.1"/>
    </source>
</evidence>
<dbReference type="PRINTS" id="PR00455">
    <property type="entry name" value="HTHTETR"/>
</dbReference>
<proteinExistence type="predicted"/>
<evidence type="ECO:0000259" key="3">
    <source>
        <dbReference type="PROSITE" id="PS50977"/>
    </source>
</evidence>
<gene>
    <name evidence="4" type="ORF">Ade02nite_93530</name>
</gene>
<dbReference type="Pfam" id="PF00440">
    <property type="entry name" value="TetR_N"/>
    <property type="match status" value="1"/>
</dbReference>
<dbReference type="EMBL" id="BOMI01000201">
    <property type="protein sequence ID" value="GID80712.1"/>
    <property type="molecule type" value="Genomic_DNA"/>
</dbReference>
<dbReference type="PROSITE" id="PS50977">
    <property type="entry name" value="HTH_TETR_2"/>
    <property type="match status" value="1"/>
</dbReference>
<accession>A0ABQ3YL28</accession>
<dbReference type="InterPro" id="IPR009057">
    <property type="entry name" value="Homeodomain-like_sf"/>
</dbReference>
<dbReference type="RefSeq" id="WP_203777927.1">
    <property type="nucleotide sequence ID" value="NZ_BAAABO010000035.1"/>
</dbReference>
<comment type="caution">
    <text evidence="4">The sequence shown here is derived from an EMBL/GenBank/DDBJ whole genome shotgun (WGS) entry which is preliminary data.</text>
</comment>
<dbReference type="Pfam" id="PF17918">
    <property type="entry name" value="TetR_C_15"/>
    <property type="match status" value="1"/>
</dbReference>
<keyword evidence="5" id="KW-1185">Reference proteome</keyword>
<dbReference type="PANTHER" id="PTHR30055:SF223">
    <property type="entry name" value="HTH-TYPE TRANSCRIPTIONAL REGULATOR UIDR"/>
    <property type="match status" value="1"/>
</dbReference>
<dbReference type="SUPFAM" id="SSF46689">
    <property type="entry name" value="Homeodomain-like"/>
    <property type="match status" value="1"/>
</dbReference>
<keyword evidence="1 2" id="KW-0238">DNA-binding</keyword>
<sequence>MPVRRQARGERRIGDILDATLALFAELGYDRTSTNAIAARAGMSPGSLYQYFPNKEAIAEALSQRLLDQLRAAHAAAFDQASAASLPLPELVSRVVDPLVAFNVANPGAKTLFGTAAMPAALSAGSRPLHDAVTGRVAALIRARFPGLPDPDVNRAAMVAVQIVAALMGPIVAAEGRERAALVAELKRALVGYLAGSGGSDPAA</sequence>
<dbReference type="PANTHER" id="PTHR30055">
    <property type="entry name" value="HTH-TYPE TRANSCRIPTIONAL REGULATOR RUTR"/>
    <property type="match status" value="1"/>
</dbReference>
<dbReference type="InterPro" id="IPR001647">
    <property type="entry name" value="HTH_TetR"/>
</dbReference>
<evidence type="ECO:0000256" key="2">
    <source>
        <dbReference type="PROSITE-ProRule" id="PRU00335"/>
    </source>
</evidence>
<dbReference type="Gene3D" id="1.10.357.10">
    <property type="entry name" value="Tetracycline Repressor, domain 2"/>
    <property type="match status" value="1"/>
</dbReference>
<name>A0ABQ3YL28_9ACTN</name>
<feature type="domain" description="HTH tetR-type" evidence="3">
    <location>
        <begin position="10"/>
        <end position="70"/>
    </location>
</feature>
<organism evidence="4 5">
    <name type="scientific">Paractinoplanes deccanensis</name>
    <dbReference type="NCBI Taxonomy" id="113561"/>
    <lineage>
        <taxon>Bacteria</taxon>
        <taxon>Bacillati</taxon>
        <taxon>Actinomycetota</taxon>
        <taxon>Actinomycetes</taxon>
        <taxon>Micromonosporales</taxon>
        <taxon>Micromonosporaceae</taxon>
        <taxon>Paractinoplanes</taxon>
    </lineage>
</organism>
<evidence type="ECO:0000256" key="1">
    <source>
        <dbReference type="ARBA" id="ARBA00023125"/>
    </source>
</evidence>
<dbReference type="InterPro" id="IPR041669">
    <property type="entry name" value="TetR_C_15"/>
</dbReference>
<evidence type="ECO:0000313" key="5">
    <source>
        <dbReference type="Proteomes" id="UP000609879"/>
    </source>
</evidence>